<gene>
    <name evidence="1" type="ORF">CRV04_11015</name>
</gene>
<name>A0A4Q0XRD8_9BACT</name>
<dbReference type="RefSeq" id="WP_128996906.1">
    <property type="nucleotide sequence ID" value="NZ_PDKN01000009.1"/>
</dbReference>
<accession>A0A4Q0XRD8</accession>
<keyword evidence="2" id="KW-1185">Reference proteome</keyword>
<evidence type="ECO:0000313" key="2">
    <source>
        <dbReference type="Proteomes" id="UP000290657"/>
    </source>
</evidence>
<dbReference type="AlphaFoldDB" id="A0A4Q0XRD8"/>
<protein>
    <submittedName>
        <fullName evidence="1">Uncharacterized protein</fullName>
    </submittedName>
</protein>
<dbReference type="OrthoDB" id="5365455at2"/>
<proteinExistence type="predicted"/>
<dbReference type="EMBL" id="PDKN01000009">
    <property type="protein sequence ID" value="RXJ54559.1"/>
    <property type="molecule type" value="Genomic_DNA"/>
</dbReference>
<sequence>MKIQQCSKCKDYKKYVFNRTLENNTKSLLCNTCFRKCLDICSLCGRHTITYSYTSDNQPMCKKCTCQPFRVCKQCSKKFPAGRGRVCEECSYYNTLIKKISVLNLLLSKYTNGLFEEFTWWLHKKRGSIFTTASIQKYFIYFYKFDYIANNLSRFPNYQEILNFFLKEKISKSLLITKFLVQKKIIIIDDKYKELFSNLHIIDNYISYFKPYTYEYTLLNTYHKYLINKYIQGQTTIHSVRLALTPAFKVLQYKQHFKSCILNDSIINGYLWIYPGQMNALVGFSNFVNQHHKGNLHQIQSKKLLLQRSKTKKDILQINLINLLKKESLTAFEKNRVLRTSIEYFHRVYVPKNVYLGINNISKVGDLYHICCCYHKFYVPEQLYYKLLSI</sequence>
<dbReference type="Proteomes" id="UP000290657">
    <property type="component" value="Unassembled WGS sequence"/>
</dbReference>
<comment type="caution">
    <text evidence="1">The sequence shown here is derived from an EMBL/GenBank/DDBJ whole genome shotgun (WGS) entry which is preliminary data.</text>
</comment>
<organism evidence="1 2">
    <name type="scientific">Candidatus Marinarcus aquaticus</name>
    <dbReference type="NCBI Taxonomy" id="2044504"/>
    <lineage>
        <taxon>Bacteria</taxon>
        <taxon>Pseudomonadati</taxon>
        <taxon>Campylobacterota</taxon>
        <taxon>Epsilonproteobacteria</taxon>
        <taxon>Campylobacterales</taxon>
        <taxon>Arcobacteraceae</taxon>
        <taxon>Candidatus Marinarcus</taxon>
    </lineage>
</organism>
<reference evidence="1 2" key="1">
    <citation type="submission" date="2017-10" db="EMBL/GenBank/DDBJ databases">
        <title>Genomics of the genus Arcobacter.</title>
        <authorList>
            <person name="Perez-Cataluna A."/>
            <person name="Figueras M.J."/>
        </authorList>
    </citation>
    <scope>NUCLEOTIDE SEQUENCE [LARGE SCALE GENOMIC DNA]</scope>
    <source>
        <strain evidence="1 2">CECT 8987</strain>
    </source>
</reference>
<evidence type="ECO:0000313" key="1">
    <source>
        <dbReference type="EMBL" id="RXJ54559.1"/>
    </source>
</evidence>